<feature type="compositionally biased region" description="Basic and acidic residues" evidence="1">
    <location>
        <begin position="260"/>
        <end position="272"/>
    </location>
</feature>
<sequence>MTAMVQHIQDLPKALQDPESPATKWILSHSCEEDASKFPNTDTALDLSQGQDLKCLPEQTAMSMVCAQQWIVKQSLMGVVKWVTKINELLQFVAGCMDAHSPVPFRANDFQTYLERFAGGVPPPNHPSFVQSLAFPTNAKLKTAAETELPLLECLPLKDPACFPQHNANPFESCSECCNLKRGPNGQERCWQSGFDFARCCNDQKGQDNQELEASEAAASCPNPDAALQKILEEEKQQKAALSKELDQQKDALRLCQEDMERQDASQKEESQKASQAKLESAKAEAEGLQAENLKLKETAEAAATEAEDLRKKLAASAANLKQVTAEAEKLQAASKTAAESAEGLKELQAQLKEMEVKYQQQTKKLQAEWEGKMAEASKNKDAEIQKMQSELKEAAAAKQLKSELEKVKTDLSKAHEKSKQDASEIQKLQAELEKNKGQAQNKQAMEKHKQDAASIQKLQNDLVAQKQQCETEKKKISGDGAKVAAECQARSKSAEAELQKIQADMKKRQAEKELCGAMNRTSDELQKELKTLLQMGPAGR</sequence>
<gene>
    <name evidence="2" type="ORF">SPIL2461_LOCUS976</name>
</gene>
<evidence type="ECO:0000313" key="3">
    <source>
        <dbReference type="Proteomes" id="UP000649617"/>
    </source>
</evidence>
<reference evidence="2" key="1">
    <citation type="submission" date="2021-02" db="EMBL/GenBank/DDBJ databases">
        <authorList>
            <person name="Dougan E. K."/>
            <person name="Rhodes N."/>
            <person name="Thang M."/>
            <person name="Chan C."/>
        </authorList>
    </citation>
    <scope>NUCLEOTIDE SEQUENCE</scope>
</reference>
<feature type="compositionally biased region" description="Basic and acidic residues" evidence="1">
    <location>
        <begin position="522"/>
        <end position="531"/>
    </location>
</feature>
<comment type="caution">
    <text evidence="2">The sequence shown here is derived from an EMBL/GenBank/DDBJ whole genome shotgun (WGS) entry which is preliminary data.</text>
</comment>
<dbReference type="AlphaFoldDB" id="A0A812IXC3"/>
<feature type="region of interest" description="Disordered" evidence="1">
    <location>
        <begin position="260"/>
        <end position="292"/>
    </location>
</feature>
<dbReference type="PANTHER" id="PTHR45615">
    <property type="entry name" value="MYOSIN HEAVY CHAIN, NON-MUSCLE"/>
    <property type="match status" value="1"/>
</dbReference>
<proteinExistence type="predicted"/>
<feature type="region of interest" description="Disordered" evidence="1">
    <location>
        <begin position="519"/>
        <end position="541"/>
    </location>
</feature>
<dbReference type="Proteomes" id="UP000649617">
    <property type="component" value="Unassembled WGS sequence"/>
</dbReference>
<protein>
    <submittedName>
        <fullName evidence="2">Uncharacterized protein</fullName>
    </submittedName>
</protein>
<organism evidence="2 3">
    <name type="scientific">Symbiodinium pilosum</name>
    <name type="common">Dinoflagellate</name>
    <dbReference type="NCBI Taxonomy" id="2952"/>
    <lineage>
        <taxon>Eukaryota</taxon>
        <taxon>Sar</taxon>
        <taxon>Alveolata</taxon>
        <taxon>Dinophyceae</taxon>
        <taxon>Suessiales</taxon>
        <taxon>Symbiodiniaceae</taxon>
        <taxon>Symbiodinium</taxon>
    </lineage>
</organism>
<feature type="compositionally biased region" description="Basic and acidic residues" evidence="1">
    <location>
        <begin position="409"/>
        <end position="437"/>
    </location>
</feature>
<accession>A0A812IXC3</accession>
<evidence type="ECO:0000313" key="2">
    <source>
        <dbReference type="EMBL" id="CAE7178378.1"/>
    </source>
</evidence>
<name>A0A812IXC3_SYMPI</name>
<dbReference type="PANTHER" id="PTHR45615:SF66">
    <property type="entry name" value="CARD DOMAIN-CONTAINING PROTEIN"/>
    <property type="match status" value="1"/>
</dbReference>
<dbReference type="EMBL" id="CAJNIZ010000914">
    <property type="protein sequence ID" value="CAE7178378.1"/>
    <property type="molecule type" value="Genomic_DNA"/>
</dbReference>
<dbReference type="OrthoDB" id="431581at2759"/>
<evidence type="ECO:0000256" key="1">
    <source>
        <dbReference type="SAM" id="MobiDB-lite"/>
    </source>
</evidence>
<keyword evidence="3" id="KW-1185">Reference proteome</keyword>
<feature type="region of interest" description="Disordered" evidence="1">
    <location>
        <begin position="409"/>
        <end position="454"/>
    </location>
</feature>